<dbReference type="PROSITE" id="PS50143">
    <property type="entry name" value="BIR_REPEAT_2"/>
    <property type="match status" value="1"/>
</dbReference>
<proteinExistence type="inferred from homology"/>
<accession>A0A8J2MWV0</accession>
<evidence type="ECO:0000256" key="3">
    <source>
        <dbReference type="ARBA" id="ARBA00022833"/>
    </source>
</evidence>
<dbReference type="InterPro" id="IPR050784">
    <property type="entry name" value="IAP"/>
</dbReference>
<name>A0A8J2MWV0_COTCN</name>
<evidence type="ECO:0000256" key="5">
    <source>
        <dbReference type="SAM" id="MobiDB-lite"/>
    </source>
</evidence>
<dbReference type="EMBL" id="CAJNRD030001122">
    <property type="protein sequence ID" value="CAG5101034.1"/>
    <property type="molecule type" value="Genomic_DNA"/>
</dbReference>
<dbReference type="Pfam" id="PF13920">
    <property type="entry name" value="zf-C3HC4_3"/>
    <property type="match status" value="1"/>
</dbReference>
<evidence type="ECO:0000256" key="1">
    <source>
        <dbReference type="ARBA" id="ARBA00006672"/>
    </source>
</evidence>
<dbReference type="AlphaFoldDB" id="A0A8J2MWV0"/>
<dbReference type="GO" id="GO:0061630">
    <property type="term" value="F:ubiquitin protein ligase activity"/>
    <property type="evidence" value="ECO:0007669"/>
    <property type="project" value="TreeGrafter"/>
</dbReference>
<gene>
    <name evidence="7" type="ORF">HICCMSTLAB_LOCUS10107</name>
</gene>
<comment type="similarity">
    <text evidence="1">Belongs to the IAP family.</text>
</comment>
<dbReference type="SUPFAM" id="SSF57924">
    <property type="entry name" value="Inhibitor of apoptosis (IAP) repeat"/>
    <property type="match status" value="1"/>
</dbReference>
<evidence type="ECO:0000256" key="2">
    <source>
        <dbReference type="ARBA" id="ARBA00022771"/>
    </source>
</evidence>
<organism evidence="7 8">
    <name type="scientific">Cotesia congregata</name>
    <name type="common">Parasitoid wasp</name>
    <name type="synonym">Apanteles congregatus</name>
    <dbReference type="NCBI Taxonomy" id="51543"/>
    <lineage>
        <taxon>Eukaryota</taxon>
        <taxon>Metazoa</taxon>
        <taxon>Ecdysozoa</taxon>
        <taxon>Arthropoda</taxon>
        <taxon>Hexapoda</taxon>
        <taxon>Insecta</taxon>
        <taxon>Pterygota</taxon>
        <taxon>Neoptera</taxon>
        <taxon>Endopterygota</taxon>
        <taxon>Hymenoptera</taxon>
        <taxon>Apocrita</taxon>
        <taxon>Ichneumonoidea</taxon>
        <taxon>Braconidae</taxon>
        <taxon>Microgastrinae</taxon>
        <taxon>Cotesia</taxon>
    </lineage>
</organism>
<reference evidence="7" key="1">
    <citation type="submission" date="2021-04" db="EMBL/GenBank/DDBJ databases">
        <authorList>
            <person name="Chebbi M.A.C M."/>
        </authorList>
    </citation>
    <scope>NUCLEOTIDE SEQUENCE</scope>
</reference>
<dbReference type="CDD" id="cd00022">
    <property type="entry name" value="BIR"/>
    <property type="match status" value="1"/>
</dbReference>
<dbReference type="Pfam" id="PF00653">
    <property type="entry name" value="BIR"/>
    <property type="match status" value="1"/>
</dbReference>
<dbReference type="GO" id="GO:0043027">
    <property type="term" value="F:cysteine-type endopeptidase inhibitor activity involved in apoptotic process"/>
    <property type="evidence" value="ECO:0007669"/>
    <property type="project" value="TreeGrafter"/>
</dbReference>
<protein>
    <submittedName>
        <fullName evidence="7">Similar to birc7-b: Baculoviral IAP repeat-containing protein 7-B (Xenopus laevis)</fullName>
    </submittedName>
</protein>
<keyword evidence="8" id="KW-1185">Reference proteome</keyword>
<dbReference type="GO" id="GO:0051726">
    <property type="term" value="P:regulation of cell cycle"/>
    <property type="evidence" value="ECO:0007669"/>
    <property type="project" value="TreeGrafter"/>
</dbReference>
<keyword evidence="2 4" id="KW-0479">Metal-binding</keyword>
<evidence type="ECO:0000259" key="6">
    <source>
        <dbReference type="PROSITE" id="PS50089"/>
    </source>
</evidence>
<comment type="caution">
    <text evidence="7">The sequence shown here is derived from an EMBL/GenBank/DDBJ whole genome shotgun (WGS) entry which is preliminary data.</text>
</comment>
<sequence length="171" mass="19698">MPRKDLLVDAGFYYTGIDDHHTICFYCGGELNNWTFISDPWFQHAKWFEKCPYVLMIQGQNFINFVLGRYVTSPSIEDNNRFRSDINKKSDPPASIEKPEENPEKKLDAEVKPVNKITDDALKCIICYNEVLGVLFLPCRHMVACTRCAEIMNFCLLCKKSVSMKVRATIS</sequence>
<dbReference type="GO" id="GO:0031398">
    <property type="term" value="P:positive regulation of protein ubiquitination"/>
    <property type="evidence" value="ECO:0007669"/>
    <property type="project" value="TreeGrafter"/>
</dbReference>
<evidence type="ECO:0000313" key="7">
    <source>
        <dbReference type="EMBL" id="CAG5101034.1"/>
    </source>
</evidence>
<dbReference type="SMART" id="SM00238">
    <property type="entry name" value="BIR"/>
    <property type="match status" value="1"/>
</dbReference>
<feature type="region of interest" description="Disordered" evidence="5">
    <location>
        <begin position="82"/>
        <end position="107"/>
    </location>
</feature>
<dbReference type="GO" id="GO:0043066">
    <property type="term" value="P:negative regulation of apoptotic process"/>
    <property type="evidence" value="ECO:0007669"/>
    <property type="project" value="TreeGrafter"/>
</dbReference>
<dbReference type="PANTHER" id="PTHR10044:SF139">
    <property type="entry name" value="DEATH-ASSOCIATED INHIBITOR OF APOPTOSIS 2"/>
    <property type="match status" value="1"/>
</dbReference>
<dbReference type="GO" id="GO:0008270">
    <property type="term" value="F:zinc ion binding"/>
    <property type="evidence" value="ECO:0007669"/>
    <property type="project" value="UniProtKB-KW"/>
</dbReference>
<evidence type="ECO:0000313" key="8">
    <source>
        <dbReference type="Proteomes" id="UP000786811"/>
    </source>
</evidence>
<dbReference type="InterPro" id="IPR001370">
    <property type="entry name" value="BIR_rpt"/>
</dbReference>
<evidence type="ECO:0000256" key="4">
    <source>
        <dbReference type="PROSITE-ProRule" id="PRU00175"/>
    </source>
</evidence>
<dbReference type="GO" id="GO:0005634">
    <property type="term" value="C:nucleus"/>
    <property type="evidence" value="ECO:0007669"/>
    <property type="project" value="TreeGrafter"/>
</dbReference>
<dbReference type="PANTHER" id="PTHR10044">
    <property type="entry name" value="INHIBITOR OF APOPTOSIS"/>
    <property type="match status" value="1"/>
</dbReference>
<dbReference type="GO" id="GO:0005737">
    <property type="term" value="C:cytoplasm"/>
    <property type="evidence" value="ECO:0007669"/>
    <property type="project" value="TreeGrafter"/>
</dbReference>
<dbReference type="Gene3D" id="1.10.1170.10">
    <property type="entry name" value="Inhibitor Of Apoptosis Protein (2mihbC-IAP-1), Chain A"/>
    <property type="match status" value="1"/>
</dbReference>
<dbReference type="Proteomes" id="UP000786811">
    <property type="component" value="Unassembled WGS sequence"/>
</dbReference>
<dbReference type="InterPro" id="IPR001841">
    <property type="entry name" value="Znf_RING"/>
</dbReference>
<dbReference type="InterPro" id="IPR013083">
    <property type="entry name" value="Znf_RING/FYVE/PHD"/>
</dbReference>
<keyword evidence="2 4" id="KW-0863">Zinc-finger</keyword>
<dbReference type="Gene3D" id="3.30.40.10">
    <property type="entry name" value="Zinc/RING finger domain, C3HC4 (zinc finger)"/>
    <property type="match status" value="1"/>
</dbReference>
<dbReference type="OrthoDB" id="7597441at2759"/>
<feature type="domain" description="RING-type" evidence="6">
    <location>
        <begin position="124"/>
        <end position="159"/>
    </location>
</feature>
<keyword evidence="3" id="KW-0862">Zinc</keyword>
<dbReference type="PROSITE" id="PS50089">
    <property type="entry name" value="ZF_RING_2"/>
    <property type="match status" value="1"/>
</dbReference>